<dbReference type="GO" id="GO:0005507">
    <property type="term" value="F:copper ion binding"/>
    <property type="evidence" value="ECO:0007669"/>
    <property type="project" value="TreeGrafter"/>
</dbReference>
<evidence type="ECO:0000256" key="5">
    <source>
        <dbReference type="ARBA" id="ARBA00022553"/>
    </source>
</evidence>
<dbReference type="Pfam" id="PF00702">
    <property type="entry name" value="Hydrolase"/>
    <property type="match status" value="1"/>
</dbReference>
<evidence type="ECO:0000256" key="14">
    <source>
        <dbReference type="ARBA" id="ARBA00023136"/>
    </source>
</evidence>
<dbReference type="InterPro" id="IPR018303">
    <property type="entry name" value="ATPase_P-typ_P_site"/>
</dbReference>
<feature type="region of interest" description="Disordered" evidence="16">
    <location>
        <begin position="704"/>
        <end position="742"/>
    </location>
</feature>
<keyword evidence="5" id="KW-0597">Phosphoprotein</keyword>
<keyword evidence="10" id="KW-0460">Magnesium</keyword>
<keyword evidence="8 15" id="KW-0547">Nucleotide-binding</keyword>
<dbReference type="Gene3D" id="2.70.150.10">
    <property type="entry name" value="Calcium-transporting ATPase, cytoplasmic transduction domain A"/>
    <property type="match status" value="1"/>
</dbReference>
<evidence type="ECO:0000256" key="10">
    <source>
        <dbReference type="ARBA" id="ARBA00022842"/>
    </source>
</evidence>
<evidence type="ECO:0000256" key="11">
    <source>
        <dbReference type="ARBA" id="ARBA00022967"/>
    </source>
</evidence>
<comment type="subcellular location">
    <subcellularLocation>
        <location evidence="1">Cell membrane</location>
        <topology evidence="1">Multi-pass membrane protein</topology>
    </subcellularLocation>
</comment>
<evidence type="ECO:0000256" key="3">
    <source>
        <dbReference type="ARBA" id="ARBA00022448"/>
    </source>
</evidence>
<comment type="similarity">
    <text evidence="2 15">Belongs to the cation transport ATPase (P-type) (TC 3.A.3) family. Type IB subfamily.</text>
</comment>
<keyword evidence="12 15" id="KW-1133">Transmembrane helix</keyword>
<evidence type="ECO:0000256" key="1">
    <source>
        <dbReference type="ARBA" id="ARBA00004651"/>
    </source>
</evidence>
<evidence type="ECO:0000256" key="2">
    <source>
        <dbReference type="ARBA" id="ARBA00006024"/>
    </source>
</evidence>
<keyword evidence="14 15" id="KW-0472">Membrane</keyword>
<evidence type="ECO:0000259" key="17">
    <source>
        <dbReference type="Pfam" id="PF00122"/>
    </source>
</evidence>
<sequence>MDEPARAACHYCGLPVASYWSRSLPPADEPLYCCYGCELAEEITGAQGGRGAVSATLAKLCLAIFLTMNVMVLSLSLWSQEFVPAGSPGAYGPTLLSLFRYLCLLFATPVLLLLGMPLADSAFRSALSGRPSTDLLLAAGVLAAFGYSVITTIAESGHVYFDVACMVLVMVTLGRWLEARGRLRTTEAVESLADLLPETALVVDADNERSLPLDQIAVGDHVRVLPGETIPLDGRIQSSEATVNEQLLTGESMPIVKRLGDRLHAGSVAIDGEIHLCVTASHSEGTIARLRQTLREACESRGLYQRIADRVSAWFIPLVALLAAGTFAFHTWDQGLGWGIRSSLAVVLIACPCALGLATPLAIWSAMGRAARQGVLFRSGESLERLAGIKAMRFDKTGTITTGKASVADDWIADGERSQETLGLASVLARRSKHPLASAIARHLERETGEAPGGELTQVTHVLGLGMTGTLAATGERLLLGSGRFVAERLEQGEPSNPFGEEASDEATVVYFADRRGVRAAFLLVEEVRPGARETLAHLVSDGIDVAILTGDERRRAEAMGRQLGVPVEGRLLPEMKLQAIERTRERYGPTAMVGDGINDAAALIASDVGIAMGGGADLLRANGDVCLLTEDLSRLPWAIGLARATVRTIRRNLVWAFAYNIVALGFAVTGRLNPIIAAVAMVLSSAMVVASSLRLRSARLVGERDQGGRPGGTGGESSGHAVGDRPSGRSRKVKRVSWSSG</sequence>
<keyword evidence="6 15" id="KW-0812">Transmembrane</keyword>
<keyword evidence="4 15" id="KW-1003">Cell membrane</keyword>
<dbReference type="Proteomes" id="UP000317093">
    <property type="component" value="Chromosome"/>
</dbReference>
<evidence type="ECO:0000256" key="4">
    <source>
        <dbReference type="ARBA" id="ARBA00022475"/>
    </source>
</evidence>
<evidence type="ECO:0000256" key="12">
    <source>
        <dbReference type="ARBA" id="ARBA00022989"/>
    </source>
</evidence>
<organism evidence="18 19">
    <name type="scientific">Kolteria novifilia</name>
    <dbReference type="NCBI Taxonomy" id="2527975"/>
    <lineage>
        <taxon>Bacteria</taxon>
        <taxon>Pseudomonadati</taxon>
        <taxon>Planctomycetota</taxon>
        <taxon>Planctomycetia</taxon>
        <taxon>Kolteriales</taxon>
        <taxon>Kolteriaceae</taxon>
        <taxon>Kolteria</taxon>
    </lineage>
</organism>
<dbReference type="GO" id="GO:0043682">
    <property type="term" value="F:P-type divalent copper transporter activity"/>
    <property type="evidence" value="ECO:0007669"/>
    <property type="project" value="TreeGrafter"/>
</dbReference>
<dbReference type="GO" id="GO:0016887">
    <property type="term" value="F:ATP hydrolysis activity"/>
    <property type="evidence" value="ECO:0007669"/>
    <property type="project" value="InterPro"/>
</dbReference>
<dbReference type="EMBL" id="CP036279">
    <property type="protein sequence ID" value="QDU62984.1"/>
    <property type="molecule type" value="Genomic_DNA"/>
</dbReference>
<dbReference type="InterPro" id="IPR023299">
    <property type="entry name" value="ATPase_P-typ_cyto_dom_N"/>
</dbReference>
<dbReference type="NCBIfam" id="TIGR01511">
    <property type="entry name" value="ATPase-IB1_Cu"/>
    <property type="match status" value="1"/>
</dbReference>
<feature type="compositionally biased region" description="Gly residues" evidence="16">
    <location>
        <begin position="709"/>
        <end position="718"/>
    </location>
</feature>
<dbReference type="NCBIfam" id="TIGR01494">
    <property type="entry name" value="ATPase_P-type"/>
    <property type="match status" value="1"/>
</dbReference>
<dbReference type="InterPro" id="IPR059000">
    <property type="entry name" value="ATPase_P-type_domA"/>
</dbReference>
<dbReference type="Pfam" id="PF00122">
    <property type="entry name" value="E1-E2_ATPase"/>
    <property type="match status" value="1"/>
</dbReference>
<evidence type="ECO:0000256" key="9">
    <source>
        <dbReference type="ARBA" id="ARBA00022840"/>
    </source>
</evidence>
<dbReference type="PANTHER" id="PTHR43520:SF5">
    <property type="entry name" value="CATION-TRANSPORTING P-TYPE ATPASE-RELATED"/>
    <property type="match status" value="1"/>
</dbReference>
<dbReference type="PRINTS" id="PR00119">
    <property type="entry name" value="CATATPASE"/>
</dbReference>
<feature type="transmembrane region" description="Helical" evidence="15">
    <location>
        <begin position="311"/>
        <end position="332"/>
    </location>
</feature>
<dbReference type="InterPro" id="IPR036412">
    <property type="entry name" value="HAD-like_sf"/>
</dbReference>
<dbReference type="GO" id="GO:0055070">
    <property type="term" value="P:copper ion homeostasis"/>
    <property type="evidence" value="ECO:0007669"/>
    <property type="project" value="TreeGrafter"/>
</dbReference>
<dbReference type="OrthoDB" id="211392at2"/>
<keyword evidence="13" id="KW-0406">Ion transport</keyword>
<dbReference type="InterPro" id="IPR023214">
    <property type="entry name" value="HAD_sf"/>
</dbReference>
<dbReference type="SUPFAM" id="SSF81653">
    <property type="entry name" value="Calcium ATPase, transduction domain A"/>
    <property type="match status" value="1"/>
</dbReference>
<dbReference type="NCBIfam" id="TIGR01525">
    <property type="entry name" value="ATPase-IB_hvy"/>
    <property type="match status" value="1"/>
</dbReference>
<feature type="transmembrane region" description="Helical" evidence="15">
    <location>
        <begin position="60"/>
        <end position="78"/>
    </location>
</feature>
<protein>
    <submittedName>
        <fullName evidence="18">Putative copper-importing P-type ATPase A</fullName>
    </submittedName>
</protein>
<dbReference type="SUPFAM" id="SSF56784">
    <property type="entry name" value="HAD-like"/>
    <property type="match status" value="1"/>
</dbReference>
<evidence type="ECO:0000256" key="7">
    <source>
        <dbReference type="ARBA" id="ARBA00022723"/>
    </source>
</evidence>
<keyword evidence="7 15" id="KW-0479">Metal-binding</keyword>
<keyword evidence="11" id="KW-1278">Translocase</keyword>
<dbReference type="InterPro" id="IPR001757">
    <property type="entry name" value="P_typ_ATPase"/>
</dbReference>
<keyword evidence="3" id="KW-0813">Transport</keyword>
<keyword evidence="9 15" id="KW-0067">ATP-binding</keyword>
<evidence type="ECO:0000256" key="13">
    <source>
        <dbReference type="ARBA" id="ARBA00023065"/>
    </source>
</evidence>
<accession>A0A518B7N0</accession>
<dbReference type="InterPro" id="IPR027256">
    <property type="entry name" value="P-typ_ATPase_IB"/>
</dbReference>
<dbReference type="GO" id="GO:0005524">
    <property type="term" value="F:ATP binding"/>
    <property type="evidence" value="ECO:0007669"/>
    <property type="project" value="UniProtKB-UniRule"/>
</dbReference>
<feature type="transmembrane region" description="Helical" evidence="15">
    <location>
        <begin position="676"/>
        <end position="696"/>
    </location>
</feature>
<dbReference type="Gene3D" id="3.40.50.1000">
    <property type="entry name" value="HAD superfamily/HAD-like"/>
    <property type="match status" value="1"/>
</dbReference>
<feature type="domain" description="P-type ATPase A" evidence="17">
    <location>
        <begin position="195"/>
        <end position="293"/>
    </location>
</feature>
<dbReference type="KEGG" id="knv:Pan216_38580"/>
<evidence type="ECO:0000313" key="19">
    <source>
        <dbReference type="Proteomes" id="UP000317093"/>
    </source>
</evidence>
<reference evidence="18 19" key="1">
    <citation type="submission" date="2019-02" db="EMBL/GenBank/DDBJ databases">
        <title>Deep-cultivation of Planctomycetes and their phenomic and genomic characterization uncovers novel biology.</title>
        <authorList>
            <person name="Wiegand S."/>
            <person name="Jogler M."/>
            <person name="Boedeker C."/>
            <person name="Pinto D."/>
            <person name="Vollmers J."/>
            <person name="Rivas-Marin E."/>
            <person name="Kohn T."/>
            <person name="Peeters S.H."/>
            <person name="Heuer A."/>
            <person name="Rast P."/>
            <person name="Oberbeckmann S."/>
            <person name="Bunk B."/>
            <person name="Jeske O."/>
            <person name="Meyerdierks A."/>
            <person name="Storesund J.E."/>
            <person name="Kallscheuer N."/>
            <person name="Luecker S."/>
            <person name="Lage O.M."/>
            <person name="Pohl T."/>
            <person name="Merkel B.J."/>
            <person name="Hornburger P."/>
            <person name="Mueller R.-W."/>
            <person name="Bruemmer F."/>
            <person name="Labrenz M."/>
            <person name="Spormann A.M."/>
            <person name="Op den Camp H."/>
            <person name="Overmann J."/>
            <person name="Amann R."/>
            <person name="Jetten M.S.M."/>
            <person name="Mascher T."/>
            <person name="Medema M.H."/>
            <person name="Devos D.P."/>
            <person name="Kaster A.-K."/>
            <person name="Ovreas L."/>
            <person name="Rohde M."/>
            <person name="Galperin M.Y."/>
            <person name="Jogler C."/>
        </authorList>
    </citation>
    <scope>NUCLEOTIDE SEQUENCE [LARGE SCALE GENOMIC DNA]</scope>
    <source>
        <strain evidence="18 19">Pan216</strain>
    </source>
</reference>
<proteinExistence type="inferred from homology"/>
<feature type="transmembrane region" description="Helical" evidence="15">
    <location>
        <begin position="98"/>
        <end position="123"/>
    </location>
</feature>
<evidence type="ECO:0000256" key="15">
    <source>
        <dbReference type="RuleBase" id="RU362081"/>
    </source>
</evidence>
<feature type="transmembrane region" description="Helical" evidence="15">
    <location>
        <begin position="344"/>
        <end position="364"/>
    </location>
</feature>
<keyword evidence="19" id="KW-1185">Reference proteome</keyword>
<evidence type="ECO:0000256" key="8">
    <source>
        <dbReference type="ARBA" id="ARBA00022741"/>
    </source>
</evidence>
<dbReference type="AlphaFoldDB" id="A0A518B7N0"/>
<evidence type="ECO:0000256" key="6">
    <source>
        <dbReference type="ARBA" id="ARBA00022692"/>
    </source>
</evidence>
<evidence type="ECO:0000256" key="16">
    <source>
        <dbReference type="SAM" id="MobiDB-lite"/>
    </source>
</evidence>
<dbReference type="InterPro" id="IPR023298">
    <property type="entry name" value="ATPase_P-typ_TM_dom_sf"/>
</dbReference>
<dbReference type="PANTHER" id="PTHR43520">
    <property type="entry name" value="ATP7, ISOFORM B"/>
    <property type="match status" value="1"/>
</dbReference>
<evidence type="ECO:0000313" key="18">
    <source>
        <dbReference type="EMBL" id="QDU62984.1"/>
    </source>
</evidence>
<dbReference type="RefSeq" id="WP_145260101.1">
    <property type="nucleotide sequence ID" value="NZ_CP036279.1"/>
</dbReference>
<dbReference type="SUPFAM" id="SSF81665">
    <property type="entry name" value="Calcium ATPase, transmembrane domain M"/>
    <property type="match status" value="1"/>
</dbReference>
<name>A0A518B7N0_9BACT</name>
<dbReference type="PROSITE" id="PS00154">
    <property type="entry name" value="ATPASE_E1_E2"/>
    <property type="match status" value="1"/>
</dbReference>
<dbReference type="Gene3D" id="3.40.1110.10">
    <property type="entry name" value="Calcium-transporting ATPase, cytoplasmic domain N"/>
    <property type="match status" value="1"/>
</dbReference>
<gene>
    <name evidence="18" type="primary">copA_2</name>
    <name evidence="18" type="ORF">Pan216_38580</name>
</gene>
<feature type="transmembrane region" description="Helical" evidence="15">
    <location>
        <begin position="654"/>
        <end position="670"/>
    </location>
</feature>
<feature type="transmembrane region" description="Helical" evidence="15">
    <location>
        <begin position="135"/>
        <end position="153"/>
    </location>
</feature>
<dbReference type="InterPro" id="IPR008250">
    <property type="entry name" value="ATPase_P-typ_transduc_dom_A_sf"/>
</dbReference>
<dbReference type="GO" id="GO:0005886">
    <property type="term" value="C:plasma membrane"/>
    <property type="evidence" value="ECO:0007669"/>
    <property type="project" value="UniProtKB-SubCell"/>
</dbReference>
<feature type="transmembrane region" description="Helical" evidence="15">
    <location>
        <begin position="159"/>
        <end position="177"/>
    </location>
</feature>